<evidence type="ECO:0000256" key="9">
    <source>
        <dbReference type="SAM" id="Phobius"/>
    </source>
</evidence>
<evidence type="ECO:0000256" key="5">
    <source>
        <dbReference type="ARBA" id="ARBA00022692"/>
    </source>
</evidence>
<comment type="similarity">
    <text evidence="2">Belongs to the dicarboxylate/amino acid:cation symporter (DAACS) (TC 2.A.23) family.</text>
</comment>
<accession>A0A560BQL2</accession>
<proteinExistence type="inferred from homology"/>
<dbReference type="RefSeq" id="WP_145690570.1">
    <property type="nucleotide sequence ID" value="NZ_VITH01000025.1"/>
</dbReference>
<dbReference type="GO" id="GO:0015138">
    <property type="term" value="F:fumarate transmembrane transporter activity"/>
    <property type="evidence" value="ECO:0007669"/>
    <property type="project" value="TreeGrafter"/>
</dbReference>
<dbReference type="PROSITE" id="PS00713">
    <property type="entry name" value="NA_DICARBOXYL_SYMP_1"/>
    <property type="match status" value="1"/>
</dbReference>
<dbReference type="Gene3D" id="1.10.3860.10">
    <property type="entry name" value="Sodium:dicarboxylate symporter"/>
    <property type="match status" value="1"/>
</dbReference>
<evidence type="ECO:0000256" key="4">
    <source>
        <dbReference type="ARBA" id="ARBA00022475"/>
    </source>
</evidence>
<dbReference type="InterPro" id="IPR001991">
    <property type="entry name" value="Na-dicarboxylate_symporter"/>
</dbReference>
<dbReference type="PANTHER" id="PTHR42865:SF1">
    <property type="entry name" value="AEROBIC C4-DICARBOXYLATE TRANSPORT PROTEIN"/>
    <property type="match status" value="1"/>
</dbReference>
<keyword evidence="8 9" id="KW-0472">Membrane</keyword>
<feature type="transmembrane region" description="Helical" evidence="9">
    <location>
        <begin position="319"/>
        <end position="344"/>
    </location>
</feature>
<dbReference type="EMBL" id="VITH01000025">
    <property type="protein sequence ID" value="TWA74905.1"/>
    <property type="molecule type" value="Genomic_DNA"/>
</dbReference>
<gene>
    <name evidence="10" type="ORF">FBZ83_1255</name>
</gene>
<evidence type="ECO:0000313" key="10">
    <source>
        <dbReference type="EMBL" id="TWA74905.1"/>
    </source>
</evidence>
<evidence type="ECO:0000256" key="7">
    <source>
        <dbReference type="ARBA" id="ARBA00022989"/>
    </source>
</evidence>
<sequence>MRLQTGEQTPAPTKPKAFYKALYFQVVVGLTLGILAGHFWPDFGASLKPLGDGFVKLVKMMIAPVVFCTIVSGITSLNDTREIGKTLVKSMALFYALTVAALLIGLAAVMIIEPGVGMHVSAASLDPTVAARYAKQAAPVGFTDFVLHIIPHSFFGAFAEGEVLPVLLISVLVGFGLTRVGKAGEPVVQGIESFSHVLFAAFGFIMKLAPIGAFGAMAFTVGKYGIDSIGSLGLLILTFYVACGFFLVVVIGTLARLHGFSLWKVLRYFREELLIVLGTSSSEPVLPRVLQKLEALGCKKGVSGLVLPMGYSFNLDGTAIYLTLASLFIAQACDIHLSGGQIFAMLGVMLLTSKGAAGVTGSGFVALVATLTVMPDLPVAGVALLVGIDRFMSEARALTSIISNCVASIVVSIWENACDRDVLQRELNQCYGTTERRLDEKGDIAVLPLTAPAQPSH</sequence>
<dbReference type="NCBIfam" id="NF002461">
    <property type="entry name" value="PRK01663.1"/>
    <property type="match status" value="1"/>
</dbReference>
<dbReference type="Proteomes" id="UP000318529">
    <property type="component" value="Unassembled WGS sequence"/>
</dbReference>
<dbReference type="InterPro" id="IPR036458">
    <property type="entry name" value="Na:dicarbo_symporter_sf"/>
</dbReference>
<evidence type="ECO:0000313" key="11">
    <source>
        <dbReference type="Proteomes" id="UP000318529"/>
    </source>
</evidence>
<keyword evidence="3" id="KW-0813">Transport</keyword>
<feature type="transmembrane region" description="Helical" evidence="9">
    <location>
        <begin position="232"/>
        <end position="257"/>
    </location>
</feature>
<name>A0A560BQL2_AZOBR</name>
<keyword evidence="7 9" id="KW-1133">Transmembrane helix</keyword>
<dbReference type="GO" id="GO:0005886">
    <property type="term" value="C:plasma membrane"/>
    <property type="evidence" value="ECO:0007669"/>
    <property type="project" value="UniProtKB-SubCell"/>
</dbReference>
<dbReference type="AlphaFoldDB" id="A0A560BQL2"/>
<evidence type="ECO:0000256" key="8">
    <source>
        <dbReference type="ARBA" id="ARBA00023136"/>
    </source>
</evidence>
<feature type="transmembrane region" description="Helical" evidence="9">
    <location>
        <begin position="364"/>
        <end position="388"/>
    </location>
</feature>
<comment type="subcellular location">
    <subcellularLocation>
        <location evidence="1">Cell inner membrane</location>
        <topology evidence="1">Multi-pass membrane protein</topology>
    </subcellularLocation>
</comment>
<dbReference type="FunFam" id="1.10.3860.10:FF:000001">
    <property type="entry name" value="C4-dicarboxylate transport protein"/>
    <property type="match status" value="1"/>
</dbReference>
<dbReference type="GO" id="GO:0015366">
    <property type="term" value="F:malate:proton symporter activity"/>
    <property type="evidence" value="ECO:0007669"/>
    <property type="project" value="TreeGrafter"/>
</dbReference>
<feature type="transmembrane region" description="Helical" evidence="9">
    <location>
        <begin position="60"/>
        <end position="80"/>
    </location>
</feature>
<dbReference type="PRINTS" id="PR00173">
    <property type="entry name" value="EDTRNSPORT"/>
</dbReference>
<keyword evidence="4" id="KW-1003">Cell membrane</keyword>
<dbReference type="PROSITE" id="PS00714">
    <property type="entry name" value="NA_DICARBOXYL_SYMP_2"/>
    <property type="match status" value="1"/>
</dbReference>
<keyword evidence="5 9" id="KW-0812">Transmembrane</keyword>
<reference evidence="10 11" key="1">
    <citation type="submission" date="2019-06" db="EMBL/GenBank/DDBJ databases">
        <title>Genomic Encyclopedia of Type Strains, Phase IV (KMG-V): Genome sequencing to study the core and pangenomes of soil and plant-associated prokaryotes.</title>
        <authorList>
            <person name="Whitman W."/>
        </authorList>
    </citation>
    <scope>NUCLEOTIDE SEQUENCE [LARGE SCALE GENOMIC DNA]</scope>
    <source>
        <strain evidence="10 11">BR 11650</strain>
    </source>
</reference>
<evidence type="ECO:0000256" key="3">
    <source>
        <dbReference type="ARBA" id="ARBA00022448"/>
    </source>
</evidence>
<dbReference type="InterPro" id="IPR018107">
    <property type="entry name" value="Na-dicarboxylate_symporter_CS"/>
</dbReference>
<feature type="transmembrane region" description="Helical" evidence="9">
    <location>
        <begin position="92"/>
        <end position="112"/>
    </location>
</feature>
<evidence type="ECO:0000256" key="1">
    <source>
        <dbReference type="ARBA" id="ARBA00004429"/>
    </source>
</evidence>
<dbReference type="Pfam" id="PF00375">
    <property type="entry name" value="SDF"/>
    <property type="match status" value="1"/>
</dbReference>
<feature type="transmembrane region" description="Helical" evidence="9">
    <location>
        <begin position="21"/>
        <end position="40"/>
    </location>
</feature>
<dbReference type="PANTHER" id="PTHR42865">
    <property type="entry name" value="PROTON/GLUTAMATE-ASPARTATE SYMPORTER"/>
    <property type="match status" value="1"/>
</dbReference>
<feature type="transmembrane region" description="Helical" evidence="9">
    <location>
        <begin position="197"/>
        <end position="220"/>
    </location>
</feature>
<dbReference type="GO" id="GO:0015141">
    <property type="term" value="F:succinate transmembrane transporter activity"/>
    <property type="evidence" value="ECO:0007669"/>
    <property type="project" value="TreeGrafter"/>
</dbReference>
<dbReference type="GO" id="GO:0070778">
    <property type="term" value="P:L-aspartate transmembrane transport"/>
    <property type="evidence" value="ECO:0007669"/>
    <property type="project" value="TreeGrafter"/>
</dbReference>
<organism evidence="10 11">
    <name type="scientific">Azospirillum brasilense</name>
    <dbReference type="NCBI Taxonomy" id="192"/>
    <lineage>
        <taxon>Bacteria</taxon>
        <taxon>Pseudomonadati</taxon>
        <taxon>Pseudomonadota</taxon>
        <taxon>Alphaproteobacteria</taxon>
        <taxon>Rhodospirillales</taxon>
        <taxon>Azospirillaceae</taxon>
        <taxon>Azospirillum</taxon>
    </lineage>
</organism>
<comment type="caution">
    <text evidence="10">The sequence shown here is derived from an EMBL/GenBank/DDBJ whole genome shotgun (WGS) entry which is preliminary data.</text>
</comment>
<evidence type="ECO:0000256" key="2">
    <source>
        <dbReference type="ARBA" id="ARBA00006148"/>
    </source>
</evidence>
<keyword evidence="6" id="KW-0769">Symport</keyword>
<dbReference type="SUPFAM" id="SSF118215">
    <property type="entry name" value="Proton glutamate symport protein"/>
    <property type="match status" value="1"/>
</dbReference>
<feature type="transmembrane region" description="Helical" evidence="9">
    <location>
        <begin position="154"/>
        <end position="177"/>
    </location>
</feature>
<protein>
    <submittedName>
        <fullName evidence="10">Na+/H+-dicarboxylate symporter</fullName>
    </submittedName>
</protein>
<evidence type="ECO:0000256" key="6">
    <source>
        <dbReference type="ARBA" id="ARBA00022847"/>
    </source>
</evidence>